<sequence>MRSRDKRSPMLPQPGNSRLTKVSKGEPIIVPKRLFLVVLYYLRIFESSVQPLPGYEVAYEEEITHAMGVNNNDDGMKYLHFKVSPYARVDEAISKLFLHAHLAHATNRVYVFDPLEPKSKDTSYWSSKKVQPLSSVLNLGDGWDTKGGVIQPLSSLGWHHVCPPRKRKYLQVSSEYSGKGGPSPALLMNTWTKRILKQDAQCIEIIGEPFPESSLESKAINDLFDIVSSSPVLKQYVFRHNIQAAASSILPTATQTSLSPTANNTVVLQSYLPPSGADDPCADLTVRGAPFRTFAHLRGIPTPFETPASKMHYEQRCNPTVRDLVGRLVDGPLGMTPEQWVGRKRWFEELRYELTTTYGWESVRWAAAGAKTESVAIDTELATRSHAYLGNGFTEFSSNIVLLRAARGISMGSLSGVLVCHGSTTYQPENGCTSRGSPPFWNRRQLKRYSSGDPAGDNKTSWIYAPLDSPETIGYQAEKAWSGTTHEPVYPTSHSKTDDGGIDMQQSYHEKECWIPVDWLIHNIRSIMPSASNVMRLFKHGETIWSKSRPGASESTSGPVKSKPQSHKGSETKCLNAV</sequence>
<comment type="caution">
    <text evidence="2">The sequence shown here is derived from an EMBL/GenBank/DDBJ whole genome shotgun (WGS) entry which is preliminary data.</text>
</comment>
<feature type="non-terminal residue" evidence="2">
    <location>
        <position position="1"/>
    </location>
</feature>
<organism evidence="2 3">
    <name type="scientific">Rhizoctonia solani</name>
    <dbReference type="NCBI Taxonomy" id="456999"/>
    <lineage>
        <taxon>Eukaryota</taxon>
        <taxon>Fungi</taxon>
        <taxon>Dikarya</taxon>
        <taxon>Basidiomycota</taxon>
        <taxon>Agaricomycotina</taxon>
        <taxon>Agaricomycetes</taxon>
        <taxon>Cantharellales</taxon>
        <taxon>Ceratobasidiaceae</taxon>
        <taxon>Rhizoctonia</taxon>
    </lineage>
</organism>
<evidence type="ECO:0000256" key="1">
    <source>
        <dbReference type="SAM" id="MobiDB-lite"/>
    </source>
</evidence>
<protein>
    <submittedName>
        <fullName evidence="2">Uncharacterized protein</fullName>
    </submittedName>
</protein>
<feature type="region of interest" description="Disordered" evidence="1">
    <location>
        <begin position="546"/>
        <end position="578"/>
    </location>
</feature>
<dbReference type="Proteomes" id="UP000602905">
    <property type="component" value="Unassembled WGS sequence"/>
</dbReference>
<reference evidence="2" key="1">
    <citation type="submission" date="2020-09" db="EMBL/GenBank/DDBJ databases">
        <title>Comparative genome analyses of four rice-infecting Rhizoctonia solani isolates reveal extensive enrichment of homogalacturonan modification genes.</title>
        <authorList>
            <person name="Lee D.-Y."/>
            <person name="Jeon J."/>
            <person name="Kim K.-T."/>
            <person name="Cheong K."/>
            <person name="Song H."/>
            <person name="Choi G."/>
            <person name="Ko J."/>
            <person name="Opiyo S.O."/>
            <person name="Zuo S."/>
            <person name="Madhav S."/>
            <person name="Lee Y.-H."/>
            <person name="Wang G.-L."/>
        </authorList>
    </citation>
    <scope>NUCLEOTIDE SEQUENCE</scope>
    <source>
        <strain evidence="2">AG1-IA WGL</strain>
    </source>
</reference>
<accession>A0A8H7HHE9</accession>
<dbReference type="EMBL" id="JACYCD010000705">
    <property type="protein sequence ID" value="KAF8687586.1"/>
    <property type="molecule type" value="Genomic_DNA"/>
</dbReference>
<gene>
    <name evidence="2" type="ORF">RHS03_09927</name>
</gene>
<proteinExistence type="predicted"/>
<evidence type="ECO:0000313" key="3">
    <source>
        <dbReference type="Proteomes" id="UP000602905"/>
    </source>
</evidence>
<dbReference type="AlphaFoldDB" id="A0A8H7HHE9"/>
<evidence type="ECO:0000313" key="2">
    <source>
        <dbReference type="EMBL" id="KAF8687586.1"/>
    </source>
</evidence>
<name>A0A8H7HHE9_9AGAM</name>
<dbReference type="OrthoDB" id="3198633at2759"/>
<dbReference type="Gene3D" id="3.40.50.11350">
    <property type="match status" value="1"/>
</dbReference>